<proteinExistence type="predicted"/>
<keyword evidence="1" id="KW-1133">Transmembrane helix</keyword>
<feature type="transmembrane region" description="Helical" evidence="1">
    <location>
        <begin position="45"/>
        <end position="66"/>
    </location>
</feature>
<evidence type="ECO:0000313" key="3">
    <source>
        <dbReference type="Proteomes" id="UP000545286"/>
    </source>
</evidence>
<evidence type="ECO:0008006" key="4">
    <source>
        <dbReference type="Google" id="ProtNLM"/>
    </source>
</evidence>
<comment type="caution">
    <text evidence="2">The sequence shown here is derived from an EMBL/GenBank/DDBJ whole genome shotgun (WGS) entry which is preliminary data.</text>
</comment>
<name>A0A7W4YGR2_9MICO</name>
<reference evidence="2 3" key="1">
    <citation type="submission" date="2020-08" db="EMBL/GenBank/DDBJ databases">
        <title>Sequencing the genomes of 1000 actinobacteria strains.</title>
        <authorList>
            <person name="Klenk H.-P."/>
        </authorList>
    </citation>
    <scope>NUCLEOTIDE SEQUENCE [LARGE SCALE GENOMIC DNA]</scope>
    <source>
        <strain evidence="2 3">DSM 20419</strain>
    </source>
</reference>
<keyword evidence="3" id="KW-1185">Reference proteome</keyword>
<dbReference type="Proteomes" id="UP000545286">
    <property type="component" value="Unassembled WGS sequence"/>
</dbReference>
<accession>A0A7W4YGR2</accession>
<evidence type="ECO:0000313" key="2">
    <source>
        <dbReference type="EMBL" id="MBB2959567.1"/>
    </source>
</evidence>
<keyword evidence="1" id="KW-0812">Transmembrane</keyword>
<dbReference type="RefSeq" id="WP_183626927.1">
    <property type="nucleotide sequence ID" value="NZ_JACHWJ010000012.1"/>
</dbReference>
<keyword evidence="1" id="KW-0472">Membrane</keyword>
<gene>
    <name evidence="2" type="ORF">FHX72_003736</name>
</gene>
<dbReference type="EMBL" id="JACHWJ010000012">
    <property type="protein sequence ID" value="MBB2959567.1"/>
    <property type="molecule type" value="Genomic_DNA"/>
</dbReference>
<sequence length="101" mass="10137">MSPELITAVALVGDYAATVAPLGIPDSPPIQPPGTEGVTTIMGWLKWVALAICVIGLIMAGALMAIQSRRGEGGEHAGKIGMALGGVIVISAATSLIGFLI</sequence>
<evidence type="ECO:0000256" key="1">
    <source>
        <dbReference type="SAM" id="Phobius"/>
    </source>
</evidence>
<feature type="transmembrane region" description="Helical" evidence="1">
    <location>
        <begin position="78"/>
        <end position="100"/>
    </location>
</feature>
<dbReference type="AlphaFoldDB" id="A0A7W4YGR2"/>
<organism evidence="2 3">
    <name type="scientific">Pseudoclavibacter helvolus</name>
    <dbReference type="NCBI Taxonomy" id="255205"/>
    <lineage>
        <taxon>Bacteria</taxon>
        <taxon>Bacillati</taxon>
        <taxon>Actinomycetota</taxon>
        <taxon>Actinomycetes</taxon>
        <taxon>Micrococcales</taxon>
        <taxon>Microbacteriaceae</taxon>
        <taxon>Pseudoclavibacter</taxon>
    </lineage>
</organism>
<protein>
    <recommendedName>
        <fullName evidence="4">Conjugal transfer protein TrbC</fullName>
    </recommendedName>
</protein>